<comment type="similarity">
    <text evidence="2">Belongs to the IQD family.</text>
</comment>
<dbReference type="RefSeq" id="XP_039117265.1">
    <property type="nucleotide sequence ID" value="XM_039261331.1"/>
</dbReference>
<feature type="compositionally biased region" description="Polar residues" evidence="4">
    <location>
        <begin position="345"/>
        <end position="354"/>
    </location>
</feature>
<proteinExistence type="inferred from homology"/>
<evidence type="ECO:0000256" key="1">
    <source>
        <dbReference type="ARBA" id="ARBA00022860"/>
    </source>
</evidence>
<feature type="region of interest" description="Disordered" evidence="4">
    <location>
        <begin position="79"/>
        <end position="106"/>
    </location>
</feature>
<gene>
    <name evidence="7 8" type="primary">LOC120253067</name>
</gene>
<evidence type="ECO:0000313" key="8">
    <source>
        <dbReference type="RefSeq" id="XP_039117265.1"/>
    </source>
</evidence>
<feature type="compositionally biased region" description="Basic and acidic residues" evidence="4">
    <location>
        <begin position="370"/>
        <end position="410"/>
    </location>
</feature>
<keyword evidence="6" id="KW-1185">Reference proteome</keyword>
<feature type="region of interest" description="Disordered" evidence="4">
    <location>
        <begin position="250"/>
        <end position="577"/>
    </location>
</feature>
<organism evidence="6 8">
    <name type="scientific">Dioscorea cayennensis subsp. rotundata</name>
    <name type="common">White Guinea yam</name>
    <name type="synonym">Dioscorea rotundata</name>
    <dbReference type="NCBI Taxonomy" id="55577"/>
    <lineage>
        <taxon>Eukaryota</taxon>
        <taxon>Viridiplantae</taxon>
        <taxon>Streptophyta</taxon>
        <taxon>Embryophyta</taxon>
        <taxon>Tracheophyta</taxon>
        <taxon>Spermatophyta</taxon>
        <taxon>Magnoliopsida</taxon>
        <taxon>Liliopsida</taxon>
        <taxon>Dioscoreales</taxon>
        <taxon>Dioscoreaceae</taxon>
        <taxon>Dioscorea</taxon>
    </lineage>
</organism>
<protein>
    <submittedName>
        <fullName evidence="7 8">Protein IQ-DOMAIN 31-like</fullName>
    </submittedName>
</protein>
<feature type="compositionally biased region" description="Polar residues" evidence="4">
    <location>
        <begin position="284"/>
        <end position="300"/>
    </location>
</feature>
<name>A0AB40AQP2_DIOCR</name>
<accession>A0AB40AQP2</accession>
<dbReference type="Pfam" id="PF13178">
    <property type="entry name" value="DUF4005"/>
    <property type="match status" value="1"/>
</dbReference>
<feature type="compositionally biased region" description="Polar residues" evidence="4">
    <location>
        <begin position="527"/>
        <end position="540"/>
    </location>
</feature>
<dbReference type="GO" id="GO:0005516">
    <property type="term" value="F:calmodulin binding"/>
    <property type="evidence" value="ECO:0007669"/>
    <property type="project" value="UniProtKB-KW"/>
</dbReference>
<evidence type="ECO:0000256" key="4">
    <source>
        <dbReference type="SAM" id="MobiDB-lite"/>
    </source>
</evidence>
<dbReference type="SMART" id="SM00015">
    <property type="entry name" value="IQ"/>
    <property type="match status" value="3"/>
</dbReference>
<sequence>MGKSPGKWIKTLLFGKKTTRSHSSRTKDNLARNDKGYFGGKDPPALAVNSPVISEPVLVSAGRSGIIPGIEKGAPSNLPNDGAGVTHQHEDKSGILGPTASNDQGKLREEQAAVKAQAAVRGFLARRAFRTLKGIIRLQALVRGHLVRRQAVATLYAIHAIVKVQALVRGRQTRHSCISGEIASKVFQAKAGGIKVVGNWRENLSANVFVNKLLSSSPTTMPLQIHYTNGEPNSSFIWLERWTSYHVWKPVSPPKKTLDSKPQTKRHTYAMETESGKPKRIPRKNSTSNGTESGPTTGTSDPEKPKRNLRKVSSPAVDSKQEHPQSELEKVKRNLRKVSNRAADVSNQTNTITEKPSRSSRRVASASTEVLEHGMKDSTEKPKKDIPPSVEEKPEKDSSPSREKKPDAEAAQKGMTPAEPTDDCLAIQVPQINDTEKGEDSTTMNVVITATNSKEEQASNENQKHSKRRSSFSAKSEYADNGSPNTPTLPSYMAATESAKAKLRAQNSPRFGSDPIDRNGSTRRHSLPSSTNGKLSSHSPRAQRLLQASGKGSIRSDRSLLSSRDANERPIQVEWRR</sequence>
<keyword evidence="1" id="KW-0112">Calmodulin-binding</keyword>
<evidence type="ECO:0000256" key="3">
    <source>
        <dbReference type="ARBA" id="ARBA00024378"/>
    </source>
</evidence>
<feature type="compositionally biased region" description="Basic and acidic residues" evidence="4">
    <location>
        <begin position="25"/>
        <end position="35"/>
    </location>
</feature>
<dbReference type="RefSeq" id="XP_039117264.1">
    <property type="nucleotide sequence ID" value="XM_039261330.1"/>
</dbReference>
<dbReference type="AlphaFoldDB" id="A0AB40AQP2"/>
<evidence type="ECO:0000259" key="5">
    <source>
        <dbReference type="Pfam" id="PF13178"/>
    </source>
</evidence>
<feature type="compositionally biased region" description="Basic and acidic residues" evidence="4">
    <location>
        <begin position="319"/>
        <end position="332"/>
    </location>
</feature>
<evidence type="ECO:0000256" key="2">
    <source>
        <dbReference type="ARBA" id="ARBA00024341"/>
    </source>
</evidence>
<evidence type="ECO:0000313" key="6">
    <source>
        <dbReference type="Proteomes" id="UP001515500"/>
    </source>
</evidence>
<feature type="domain" description="DUF4005" evidence="5">
    <location>
        <begin position="462"/>
        <end position="556"/>
    </location>
</feature>
<dbReference type="Gene3D" id="1.20.5.190">
    <property type="match status" value="1"/>
</dbReference>
<feature type="region of interest" description="Disordered" evidence="4">
    <location>
        <begin position="17"/>
        <end position="37"/>
    </location>
</feature>
<dbReference type="Proteomes" id="UP001515500">
    <property type="component" value="Chromosome 26"/>
</dbReference>
<dbReference type="Pfam" id="PF00612">
    <property type="entry name" value="IQ"/>
    <property type="match status" value="2"/>
</dbReference>
<reference evidence="7 8" key="1">
    <citation type="submission" date="2025-04" db="UniProtKB">
        <authorList>
            <consortium name="RefSeq"/>
        </authorList>
    </citation>
    <scope>IDENTIFICATION</scope>
</reference>
<evidence type="ECO:0000313" key="7">
    <source>
        <dbReference type="RefSeq" id="XP_039117264.1"/>
    </source>
</evidence>
<comment type="subunit">
    <text evidence="3">Binds to multiple calmodulin (CaM) in the presence of Ca(2+) and CaM-like proteins.</text>
</comment>
<dbReference type="InterPro" id="IPR025064">
    <property type="entry name" value="DUF4005"/>
</dbReference>
<dbReference type="PANTHER" id="PTHR32295">
    <property type="entry name" value="IQ-DOMAIN 5-RELATED"/>
    <property type="match status" value="1"/>
</dbReference>
<dbReference type="InterPro" id="IPR000048">
    <property type="entry name" value="IQ_motif_EF-hand-BS"/>
</dbReference>
<dbReference type="PANTHER" id="PTHR32295:SF281">
    <property type="entry name" value="PROTEIN IQ-DOMAIN 31"/>
    <property type="match status" value="1"/>
</dbReference>
<dbReference type="PROSITE" id="PS50096">
    <property type="entry name" value="IQ"/>
    <property type="match status" value="2"/>
</dbReference>
<dbReference type="GeneID" id="120253067"/>
<feature type="compositionally biased region" description="Polar residues" evidence="4">
    <location>
        <begin position="441"/>
        <end position="452"/>
    </location>
</feature>